<dbReference type="Proteomes" id="UP001652442">
    <property type="component" value="Unassembled WGS sequence"/>
</dbReference>
<dbReference type="RefSeq" id="WP_158424354.1">
    <property type="nucleotide sequence ID" value="NZ_JAOQJQ010000001.1"/>
</dbReference>
<name>A0ABT2TI77_9FIRM</name>
<dbReference type="InterPro" id="IPR004358">
    <property type="entry name" value="Sig_transdc_His_kin-like_C"/>
</dbReference>
<keyword evidence="6 10" id="KW-0418">Kinase</keyword>
<keyword evidence="8" id="KW-0812">Transmembrane</keyword>
<dbReference type="SMART" id="SM00388">
    <property type="entry name" value="HisKA"/>
    <property type="match status" value="1"/>
</dbReference>
<dbReference type="SUPFAM" id="SSF47384">
    <property type="entry name" value="Homodimeric domain of signal transducing histidine kinase"/>
    <property type="match status" value="1"/>
</dbReference>
<comment type="subcellular location">
    <subcellularLocation>
        <location evidence="2">Membrane</location>
    </subcellularLocation>
</comment>
<keyword evidence="5" id="KW-0808">Transferase</keyword>
<dbReference type="InterPro" id="IPR005467">
    <property type="entry name" value="His_kinase_dom"/>
</dbReference>
<evidence type="ECO:0000256" key="1">
    <source>
        <dbReference type="ARBA" id="ARBA00000085"/>
    </source>
</evidence>
<dbReference type="InterPro" id="IPR003661">
    <property type="entry name" value="HisK_dim/P_dom"/>
</dbReference>
<gene>
    <name evidence="10" type="ORF">OCV88_04300</name>
</gene>
<dbReference type="EMBL" id="JAOQJQ010000001">
    <property type="protein sequence ID" value="MCU6761561.1"/>
    <property type="molecule type" value="Genomic_DNA"/>
</dbReference>
<dbReference type="Gene3D" id="1.10.287.130">
    <property type="match status" value="1"/>
</dbReference>
<dbReference type="CDD" id="cd00075">
    <property type="entry name" value="HATPase"/>
    <property type="match status" value="1"/>
</dbReference>
<evidence type="ECO:0000256" key="3">
    <source>
        <dbReference type="ARBA" id="ARBA00012438"/>
    </source>
</evidence>
<evidence type="ECO:0000256" key="2">
    <source>
        <dbReference type="ARBA" id="ARBA00004370"/>
    </source>
</evidence>
<accession>A0ABT2TI77</accession>
<dbReference type="Pfam" id="PF00512">
    <property type="entry name" value="HisKA"/>
    <property type="match status" value="1"/>
</dbReference>
<dbReference type="Pfam" id="PF02518">
    <property type="entry name" value="HATPase_c"/>
    <property type="match status" value="1"/>
</dbReference>
<reference evidence="10 11" key="1">
    <citation type="journal article" date="2021" name="ISME Commun">
        <title>Automated analysis of genomic sequences facilitates high-throughput and comprehensive description of bacteria.</title>
        <authorList>
            <person name="Hitch T.C.A."/>
        </authorList>
    </citation>
    <scope>NUCLEOTIDE SEQUENCE [LARGE SCALE GENOMIC DNA]</scope>
    <source>
        <strain evidence="10 11">Sanger_109</strain>
    </source>
</reference>
<protein>
    <recommendedName>
        <fullName evidence="3">histidine kinase</fullName>
        <ecNumber evidence="3">2.7.13.3</ecNumber>
    </recommendedName>
</protein>
<dbReference type="SMART" id="SM00387">
    <property type="entry name" value="HATPase_c"/>
    <property type="match status" value="1"/>
</dbReference>
<feature type="transmembrane region" description="Helical" evidence="8">
    <location>
        <begin position="16"/>
        <end position="36"/>
    </location>
</feature>
<dbReference type="Gene3D" id="3.30.565.10">
    <property type="entry name" value="Histidine kinase-like ATPase, C-terminal domain"/>
    <property type="match status" value="1"/>
</dbReference>
<dbReference type="CDD" id="cd00082">
    <property type="entry name" value="HisKA"/>
    <property type="match status" value="1"/>
</dbReference>
<proteinExistence type="predicted"/>
<evidence type="ECO:0000256" key="8">
    <source>
        <dbReference type="SAM" id="Phobius"/>
    </source>
</evidence>
<keyword evidence="7" id="KW-0902">Two-component regulatory system</keyword>
<keyword evidence="11" id="KW-1185">Reference proteome</keyword>
<comment type="catalytic activity">
    <reaction evidence="1">
        <text>ATP + protein L-histidine = ADP + protein N-phospho-L-histidine.</text>
        <dbReference type="EC" id="2.7.13.3"/>
    </reaction>
</comment>
<dbReference type="InterPro" id="IPR050351">
    <property type="entry name" value="BphY/WalK/GraS-like"/>
</dbReference>
<evidence type="ECO:0000313" key="11">
    <source>
        <dbReference type="Proteomes" id="UP001652442"/>
    </source>
</evidence>
<evidence type="ECO:0000259" key="9">
    <source>
        <dbReference type="PROSITE" id="PS50109"/>
    </source>
</evidence>
<dbReference type="InterPro" id="IPR036097">
    <property type="entry name" value="HisK_dim/P_sf"/>
</dbReference>
<dbReference type="EC" id="2.7.13.3" evidence="3"/>
<dbReference type="PROSITE" id="PS50109">
    <property type="entry name" value="HIS_KIN"/>
    <property type="match status" value="1"/>
</dbReference>
<feature type="transmembrane region" description="Helical" evidence="8">
    <location>
        <begin position="149"/>
        <end position="172"/>
    </location>
</feature>
<evidence type="ECO:0000256" key="7">
    <source>
        <dbReference type="ARBA" id="ARBA00023012"/>
    </source>
</evidence>
<feature type="domain" description="Histidine kinase" evidence="9">
    <location>
        <begin position="188"/>
        <end position="403"/>
    </location>
</feature>
<evidence type="ECO:0000313" key="10">
    <source>
        <dbReference type="EMBL" id="MCU6761561.1"/>
    </source>
</evidence>
<keyword evidence="8" id="KW-1133">Transmembrane helix</keyword>
<dbReference type="SUPFAM" id="SSF55874">
    <property type="entry name" value="ATPase domain of HSP90 chaperone/DNA topoisomerase II/histidine kinase"/>
    <property type="match status" value="1"/>
</dbReference>
<dbReference type="InterPro" id="IPR003594">
    <property type="entry name" value="HATPase_dom"/>
</dbReference>
<dbReference type="PANTHER" id="PTHR45453:SF1">
    <property type="entry name" value="PHOSPHATE REGULON SENSOR PROTEIN PHOR"/>
    <property type="match status" value="1"/>
</dbReference>
<organism evidence="10 11">
    <name type="scientific">Brotonthovivens ammoniilytica</name>
    <dbReference type="NCBI Taxonomy" id="2981725"/>
    <lineage>
        <taxon>Bacteria</taxon>
        <taxon>Bacillati</taxon>
        <taxon>Bacillota</taxon>
        <taxon>Clostridia</taxon>
        <taxon>Lachnospirales</taxon>
        <taxon>Lachnospiraceae</taxon>
        <taxon>Brotonthovivens</taxon>
    </lineage>
</organism>
<dbReference type="GO" id="GO:0016301">
    <property type="term" value="F:kinase activity"/>
    <property type="evidence" value="ECO:0007669"/>
    <property type="project" value="UniProtKB-KW"/>
</dbReference>
<comment type="caution">
    <text evidence="10">The sequence shown here is derived from an EMBL/GenBank/DDBJ whole genome shotgun (WGS) entry which is preliminary data.</text>
</comment>
<sequence length="403" mass="45885">MKNKVRSRLRFIRNWLIIYILILILGISLIMGITYSSNKSMIDIARSDRDYYLEHGSFSPDVKKNSANNFIFQPDGTRKDAISTPGLSDYFDCDQYARRLLRRIQKKEMIYTIAFHINPKSSYFTAVAFPLEDGSIFLFLKELFYLKNILIVLFSCVTLLIILSACYTAMVIRKNHIMEKHQREYVGNISHELKSPIASVRALTETMYDGLVPDREKQKAYCGIMLSELNKLEQTVVSMLELSRIQSHQADCSKITLSPEKVFQPVIEKYQILCDDMGLAFHCCPAVTELPSLYTNQELAARMLDILLSNAIKFTDENGCVQVIFSEKLQHLVVTVKDNGSGIAPADQPYIFNRFYKSDKAHNEKGSGLGLAIAKEISAALEEKLWLNKSTSSGTEFSFTIRK</sequence>
<dbReference type="InterPro" id="IPR036890">
    <property type="entry name" value="HATPase_C_sf"/>
</dbReference>
<keyword evidence="8" id="KW-0472">Membrane</keyword>
<evidence type="ECO:0000256" key="5">
    <source>
        <dbReference type="ARBA" id="ARBA00022679"/>
    </source>
</evidence>
<dbReference type="PRINTS" id="PR00344">
    <property type="entry name" value="BCTRLSENSOR"/>
</dbReference>
<keyword evidence="4" id="KW-0597">Phosphoprotein</keyword>
<evidence type="ECO:0000256" key="4">
    <source>
        <dbReference type="ARBA" id="ARBA00022553"/>
    </source>
</evidence>
<evidence type="ECO:0000256" key="6">
    <source>
        <dbReference type="ARBA" id="ARBA00022777"/>
    </source>
</evidence>
<dbReference type="PANTHER" id="PTHR45453">
    <property type="entry name" value="PHOSPHATE REGULON SENSOR PROTEIN PHOR"/>
    <property type="match status" value="1"/>
</dbReference>